<dbReference type="EMBL" id="LN721124">
    <property type="protein sequence ID" value="CEP09132.1"/>
    <property type="molecule type" value="Genomic_DNA"/>
</dbReference>
<dbReference type="STRING" id="35722.A0A0B7MVI1"/>
<feature type="region of interest" description="Disordered" evidence="1">
    <location>
        <begin position="1"/>
        <end position="62"/>
    </location>
</feature>
<protein>
    <submittedName>
        <fullName evidence="2">Uncharacterized protein</fullName>
    </submittedName>
</protein>
<dbReference type="OrthoDB" id="2267587at2759"/>
<sequence>MPSSSSMPSSSMPSSAMSSSSMPSSAMLSSPMLSPAMSSHAMPASSSAMPASSSAMPASSSAMPASSSAMLASSSALHASLSTMPLAAAVMPSISSSTPSISFATSPTSSAMSSASTTISSASSTALAITATRRDKGKGRATDSVPDSNDQDNSQFLYSRCSQEGDIEDDDDEYTDIEDESEAANNDNDGIVRPTRVLKDIFHAMDMLKLPLRHGAHKEFMRNYRDALFIFDEDDKKRVIQVLDQHFKMSFRKMWARNPTWILERVKRVVPPPDVLLPIVEKLFDTFGNLRCSKSGNKLFDKHAWKKAENIKKSIRLGHLSDPVGVPLYFRVKEDKFGLTIYRCVRGTNSVEGGIHTNIIRKFGFYNASPDLTECAL</sequence>
<reference evidence="2 3" key="1">
    <citation type="submission" date="2014-09" db="EMBL/GenBank/DDBJ databases">
        <authorList>
            <person name="Ellenberger Sabrina"/>
        </authorList>
    </citation>
    <scope>NUCLEOTIDE SEQUENCE [LARGE SCALE GENOMIC DNA]</scope>
    <source>
        <strain evidence="2 3">CBS 412.66</strain>
    </source>
</reference>
<dbReference type="AlphaFoldDB" id="A0A0B7MVI1"/>
<feature type="non-terminal residue" evidence="2">
    <location>
        <position position="377"/>
    </location>
</feature>
<gene>
    <name evidence="2" type="primary">PARPA_02591.1 scaffold 4904</name>
</gene>
<accession>A0A0B7MVI1</accession>
<organism evidence="2 3">
    <name type="scientific">Parasitella parasitica</name>
    <dbReference type="NCBI Taxonomy" id="35722"/>
    <lineage>
        <taxon>Eukaryota</taxon>
        <taxon>Fungi</taxon>
        <taxon>Fungi incertae sedis</taxon>
        <taxon>Mucoromycota</taxon>
        <taxon>Mucoromycotina</taxon>
        <taxon>Mucoromycetes</taxon>
        <taxon>Mucorales</taxon>
        <taxon>Mucorineae</taxon>
        <taxon>Mucoraceae</taxon>
        <taxon>Parasitella</taxon>
    </lineage>
</organism>
<evidence type="ECO:0000313" key="2">
    <source>
        <dbReference type="EMBL" id="CEP09132.1"/>
    </source>
</evidence>
<feature type="compositionally biased region" description="Polar residues" evidence="1">
    <location>
        <begin position="145"/>
        <end position="162"/>
    </location>
</feature>
<evidence type="ECO:0000313" key="3">
    <source>
        <dbReference type="Proteomes" id="UP000054107"/>
    </source>
</evidence>
<name>A0A0B7MVI1_9FUNG</name>
<dbReference type="Proteomes" id="UP000054107">
    <property type="component" value="Unassembled WGS sequence"/>
</dbReference>
<keyword evidence="3" id="KW-1185">Reference proteome</keyword>
<proteinExistence type="predicted"/>
<feature type="compositionally biased region" description="Basic and acidic residues" evidence="1">
    <location>
        <begin position="132"/>
        <end position="141"/>
    </location>
</feature>
<feature type="compositionally biased region" description="Acidic residues" evidence="1">
    <location>
        <begin position="165"/>
        <end position="174"/>
    </location>
</feature>
<feature type="region of interest" description="Disordered" evidence="1">
    <location>
        <begin position="131"/>
        <end position="174"/>
    </location>
</feature>
<evidence type="ECO:0000256" key="1">
    <source>
        <dbReference type="SAM" id="MobiDB-lite"/>
    </source>
</evidence>